<evidence type="ECO:0000259" key="2">
    <source>
        <dbReference type="Pfam" id="PF01266"/>
    </source>
</evidence>
<proteinExistence type="predicted"/>
<dbReference type="PANTHER" id="PTHR13847:SF281">
    <property type="entry name" value="FAD DEPENDENT OXIDOREDUCTASE DOMAIN-CONTAINING PROTEIN"/>
    <property type="match status" value="1"/>
</dbReference>
<evidence type="ECO:0000313" key="3">
    <source>
        <dbReference type="EMBL" id="MDX6806850.1"/>
    </source>
</evidence>
<organism evidence="3 4">
    <name type="scientific">Terrihabitans rhizophilus</name>
    <dbReference type="NCBI Taxonomy" id="3092662"/>
    <lineage>
        <taxon>Bacteria</taxon>
        <taxon>Pseudomonadati</taxon>
        <taxon>Pseudomonadota</taxon>
        <taxon>Alphaproteobacteria</taxon>
        <taxon>Hyphomicrobiales</taxon>
        <taxon>Terrihabitans</taxon>
    </lineage>
</organism>
<dbReference type="InterPro" id="IPR036188">
    <property type="entry name" value="FAD/NAD-bd_sf"/>
</dbReference>
<keyword evidence="4" id="KW-1185">Reference proteome</keyword>
<evidence type="ECO:0000256" key="1">
    <source>
        <dbReference type="ARBA" id="ARBA00023002"/>
    </source>
</evidence>
<protein>
    <submittedName>
        <fullName evidence="3">FAD-binding oxidoreductase</fullName>
        <ecNumber evidence="3">1.-.-.-</ecNumber>
    </submittedName>
</protein>
<dbReference type="Pfam" id="PF01266">
    <property type="entry name" value="DAO"/>
    <property type="match status" value="1"/>
</dbReference>
<dbReference type="EMBL" id="JAXAFJ010000007">
    <property type="protein sequence ID" value="MDX6806850.1"/>
    <property type="molecule type" value="Genomic_DNA"/>
</dbReference>
<dbReference type="InterPro" id="IPR006076">
    <property type="entry name" value="FAD-dep_OxRdtase"/>
</dbReference>
<reference evidence="3 4" key="1">
    <citation type="submission" date="2023-11" db="EMBL/GenBank/DDBJ databases">
        <authorList>
            <person name="Bao R."/>
        </authorList>
    </citation>
    <scope>NUCLEOTIDE SEQUENCE [LARGE SCALE GENOMIC DNA]</scope>
    <source>
        <strain evidence="3 4">PJ23</strain>
    </source>
</reference>
<sequence length="422" mass="45093">MSRPATYYDASTPSLRAFPPLDGDVRADVCVVGAGFTGLGAALRLAERGLRVVVLEKGAAGSGASGRNGGQIHSGLRRDQFALEKAFGEKVARQLWDLGQAAIAHLDGCISRYDIQCGRKRGLIYADHRARFVPHTHAYAEHLRARYGYEGVAPIGRNALQALVKAPGYHGGMVDYGGGHLNPLAFVRGLAEAAAGLGVALHEQTEALRVEPGSPVRIHTPAGVVTADWLILAGDSLMKGLSADADARILPIASTVAVTEPLGARLDDYLATDMAVADSRFVVNYFRPTEDRRLLFGGGESYSTTPVRDPARLVHEALKRVFPDHAALRFDYAWSGVVGITQTRYPLVRRMDGNVLIAAGYSGQGVALAPFAGAVLAETVLGNSRDFELLSRLPVPAFPGGAALRQPLLVLAMLYYAARDRF</sequence>
<dbReference type="EC" id="1.-.-.-" evidence="3"/>
<evidence type="ECO:0000313" key="4">
    <source>
        <dbReference type="Proteomes" id="UP001274321"/>
    </source>
</evidence>
<gene>
    <name evidence="3" type="ORF">SCD90_12315</name>
</gene>
<dbReference type="GO" id="GO:0016491">
    <property type="term" value="F:oxidoreductase activity"/>
    <property type="evidence" value="ECO:0007669"/>
    <property type="project" value="UniProtKB-KW"/>
</dbReference>
<dbReference type="RefSeq" id="WP_319844974.1">
    <property type="nucleotide sequence ID" value="NZ_JAXAFJ010000007.1"/>
</dbReference>
<feature type="domain" description="FAD dependent oxidoreductase" evidence="2">
    <location>
        <begin position="28"/>
        <end position="378"/>
    </location>
</feature>
<name>A0ABU4RT84_9HYPH</name>
<dbReference type="Gene3D" id="3.50.50.60">
    <property type="entry name" value="FAD/NAD(P)-binding domain"/>
    <property type="match status" value="1"/>
</dbReference>
<dbReference type="PANTHER" id="PTHR13847">
    <property type="entry name" value="SARCOSINE DEHYDROGENASE-RELATED"/>
    <property type="match status" value="1"/>
</dbReference>
<dbReference type="Gene3D" id="3.30.9.10">
    <property type="entry name" value="D-Amino Acid Oxidase, subunit A, domain 2"/>
    <property type="match status" value="1"/>
</dbReference>
<comment type="caution">
    <text evidence="3">The sequence shown here is derived from an EMBL/GenBank/DDBJ whole genome shotgun (WGS) entry which is preliminary data.</text>
</comment>
<accession>A0ABU4RT84</accession>
<dbReference type="SUPFAM" id="SSF51905">
    <property type="entry name" value="FAD/NAD(P)-binding domain"/>
    <property type="match status" value="1"/>
</dbReference>
<dbReference type="Proteomes" id="UP001274321">
    <property type="component" value="Unassembled WGS sequence"/>
</dbReference>
<keyword evidence="1 3" id="KW-0560">Oxidoreductase</keyword>